<dbReference type="Proteomes" id="UP000184693">
    <property type="component" value="Unassembled WGS sequence"/>
</dbReference>
<gene>
    <name evidence="1" type="ORF">SAMN05444168_1133</name>
</gene>
<evidence type="ECO:0000313" key="2">
    <source>
        <dbReference type="Proteomes" id="UP000184693"/>
    </source>
</evidence>
<protein>
    <submittedName>
        <fullName evidence="1">Uncharacterized protein</fullName>
    </submittedName>
</protein>
<dbReference type="OrthoDB" id="574561at2"/>
<dbReference type="EMBL" id="FSRM01000001">
    <property type="protein sequence ID" value="SIN88682.1"/>
    <property type="molecule type" value="Genomic_DNA"/>
</dbReference>
<accession>A0A1N6F088</accession>
<dbReference type="RefSeq" id="WP_074263379.1">
    <property type="nucleotide sequence ID" value="NZ_FSRM01000001.1"/>
</dbReference>
<name>A0A1N6F088_9BURK</name>
<sequence>MKHAGPAALDTLAVLIGSIRERGELKEPRPGVFYRKGKAFLHFHEDAAGLFADLRVSTEWERFRVSEQAERTKFLAILDRSL</sequence>
<reference evidence="1 2" key="1">
    <citation type="submission" date="2016-11" db="EMBL/GenBank/DDBJ databases">
        <authorList>
            <person name="Jaros S."/>
            <person name="Januszkiewicz K."/>
            <person name="Wedrychowicz H."/>
        </authorList>
    </citation>
    <scope>NUCLEOTIDE SEQUENCE [LARGE SCALE GENOMIC DNA]</scope>
    <source>
        <strain evidence="1 2">GAS86</strain>
    </source>
</reference>
<organism evidence="1 2">
    <name type="scientific">Paraburkholderia phenazinium</name>
    <dbReference type="NCBI Taxonomy" id="60549"/>
    <lineage>
        <taxon>Bacteria</taxon>
        <taxon>Pseudomonadati</taxon>
        <taxon>Pseudomonadota</taxon>
        <taxon>Betaproteobacteria</taxon>
        <taxon>Burkholderiales</taxon>
        <taxon>Burkholderiaceae</taxon>
        <taxon>Paraburkholderia</taxon>
    </lineage>
</organism>
<evidence type="ECO:0000313" key="1">
    <source>
        <dbReference type="EMBL" id="SIN88682.1"/>
    </source>
</evidence>
<dbReference type="AlphaFoldDB" id="A0A1N6F088"/>
<proteinExistence type="predicted"/>